<dbReference type="AlphaFoldDB" id="C5RBX0"/>
<gene>
    <name evidence="1" type="ORF">HMPREF0877_1466</name>
</gene>
<dbReference type="RefSeq" id="WP_002827241.1">
    <property type="nucleotide sequence ID" value="NZ_GG697128.1"/>
</dbReference>
<name>C5RBX0_WEIPA</name>
<reference evidence="1 2" key="1">
    <citation type="submission" date="2009-04" db="EMBL/GenBank/DDBJ databases">
        <authorList>
            <person name="Qin X."/>
            <person name="Bachman B."/>
            <person name="Battles P."/>
            <person name="Bell A."/>
            <person name="Bess C."/>
            <person name="Bickham C."/>
            <person name="Chaboub L."/>
            <person name="Chen D."/>
            <person name="Coyle M."/>
            <person name="Deiros D.R."/>
            <person name="Dinh H."/>
            <person name="Forbes L."/>
            <person name="Fowler G."/>
            <person name="Francisco L."/>
            <person name="Fu Q."/>
            <person name="Gubbala S."/>
            <person name="Hale W."/>
            <person name="Han Y."/>
            <person name="Hemphill L."/>
            <person name="Highlander S.K."/>
            <person name="Hirani K."/>
            <person name="Hogues M."/>
            <person name="Jackson L."/>
            <person name="Jakkamsetti A."/>
            <person name="Javaid M."/>
            <person name="Jiang H."/>
            <person name="Korchina V."/>
            <person name="Kovar C."/>
            <person name="Lara F."/>
            <person name="Lee S."/>
            <person name="Mata R."/>
            <person name="Mathew T."/>
            <person name="Moen C."/>
            <person name="Morales K."/>
            <person name="Munidasa M."/>
            <person name="Nazareth L."/>
            <person name="Ngo R."/>
            <person name="Nguyen L."/>
            <person name="Okwuonu G."/>
            <person name="Ongeri F."/>
            <person name="Patil S."/>
            <person name="Petrosino J."/>
            <person name="Pham C."/>
            <person name="Pham P."/>
            <person name="Pu L.-L."/>
            <person name="Puazo M."/>
            <person name="Raj R."/>
            <person name="Reid J."/>
            <person name="Rouhana J."/>
            <person name="Saada N."/>
            <person name="Shang Y."/>
            <person name="Simmons D."/>
            <person name="Thornton R."/>
            <person name="Warren J."/>
            <person name="Weissenberger G."/>
            <person name="Zhang J."/>
            <person name="Zhang L."/>
            <person name="Zhou C."/>
            <person name="Zhu D."/>
            <person name="Muzny D."/>
            <person name="Worley K."/>
            <person name="Gibbs R."/>
        </authorList>
    </citation>
    <scope>NUCLEOTIDE SEQUENCE [LARGE SCALE GENOMIC DNA]</scope>
    <source>
        <strain evidence="1 2">ATCC 33313</strain>
    </source>
</reference>
<comment type="caution">
    <text evidence="1">The sequence shown here is derived from an EMBL/GenBank/DDBJ whole genome shotgun (WGS) entry which is preliminary data.</text>
</comment>
<proteinExistence type="predicted"/>
<sequence>MEKYLTFDCYGTLLNEEATYAAIETVADKIGVDPRLVRHLSVPKKPVHNLDISADIDLNAYQTLIEVQAAIG</sequence>
<evidence type="ECO:0000313" key="2">
    <source>
        <dbReference type="Proteomes" id="UP000004528"/>
    </source>
</evidence>
<dbReference type="EMBL" id="ACKU01000028">
    <property type="protein sequence ID" value="EER74307.1"/>
    <property type="molecule type" value="Genomic_DNA"/>
</dbReference>
<accession>C5RBX0</accession>
<dbReference type="SUPFAM" id="SSF56784">
    <property type="entry name" value="HAD-like"/>
    <property type="match status" value="1"/>
</dbReference>
<evidence type="ECO:0000313" key="1">
    <source>
        <dbReference type="EMBL" id="EER74307.1"/>
    </source>
</evidence>
<dbReference type="Proteomes" id="UP000004528">
    <property type="component" value="Unassembled WGS sequence"/>
</dbReference>
<keyword evidence="2" id="KW-1185">Reference proteome</keyword>
<dbReference type="HOGENOM" id="CLU_2721251_0_0_9"/>
<dbReference type="InterPro" id="IPR036412">
    <property type="entry name" value="HAD-like_sf"/>
</dbReference>
<protein>
    <submittedName>
        <fullName evidence="1">Uncharacterized protein</fullName>
    </submittedName>
</protein>
<organism evidence="1 2">
    <name type="scientific">Weissella paramesenteroides ATCC 33313</name>
    <dbReference type="NCBI Taxonomy" id="585506"/>
    <lineage>
        <taxon>Bacteria</taxon>
        <taxon>Bacillati</taxon>
        <taxon>Bacillota</taxon>
        <taxon>Bacilli</taxon>
        <taxon>Lactobacillales</taxon>
        <taxon>Lactobacillaceae</taxon>
        <taxon>Weissella</taxon>
    </lineage>
</organism>